<dbReference type="Proteomes" id="UP000749559">
    <property type="component" value="Unassembled WGS sequence"/>
</dbReference>
<dbReference type="OrthoDB" id="6132182at2759"/>
<gene>
    <name evidence="1" type="ORF">OFUS_LOCUS26309</name>
</gene>
<dbReference type="SMART" id="SM00327">
    <property type="entry name" value="VWA"/>
    <property type="match status" value="1"/>
</dbReference>
<dbReference type="CDD" id="cd00198">
    <property type="entry name" value="vWFA"/>
    <property type="match status" value="1"/>
</dbReference>
<dbReference type="InterPro" id="IPR036465">
    <property type="entry name" value="vWFA_dom_sf"/>
</dbReference>
<protein>
    <submittedName>
        <fullName evidence="1">Uncharacterized protein</fullName>
    </submittedName>
</protein>
<organism evidence="1 2">
    <name type="scientific">Owenia fusiformis</name>
    <name type="common">Polychaete worm</name>
    <dbReference type="NCBI Taxonomy" id="6347"/>
    <lineage>
        <taxon>Eukaryota</taxon>
        <taxon>Metazoa</taxon>
        <taxon>Spiralia</taxon>
        <taxon>Lophotrochozoa</taxon>
        <taxon>Annelida</taxon>
        <taxon>Polychaeta</taxon>
        <taxon>Sedentaria</taxon>
        <taxon>Canalipalpata</taxon>
        <taxon>Sabellida</taxon>
        <taxon>Oweniida</taxon>
        <taxon>Oweniidae</taxon>
        <taxon>Owenia</taxon>
    </lineage>
</organism>
<proteinExistence type="predicted"/>
<sequence length="487" mass="54002">MMHCGIYFAIFGISLLSTYGHADDPLQYCADIVFMVQTSCTLTPTSLQIASMFMAKTAELVTDKYGSTRLAVVKYSKDVSEILPLLAAEDFLDQLNTSKLYGEDDCEENMAQTYDALDFIRNGGYFNQPFEMKTLKERPESRGKIVIVLNDGVAFQRKGNMEQAFEKTKSSITALHQEIGVSYMTLEFFIRQSGDERFGSEEMALYQPNLAMMSMDENPFDKFKSALLRYTCTHEDEVITTTTTKPKPTTTTTTPKPTTTTTTTPKPTTTTTTTTATATPTTTQRPIEPEVCVDVVFGIDISCSLEVSNITKAFEISQQIMDSFGSTSQFGGLNYDETVVDTFLFTRNVESAKQSVGNFRTKAVACGTKTIAAIAKARSDYFDSQSDDPDHKNLIILFGDGNETPWKTNPKMLAAAEGFKQAGGTIIWVVLTSNRGNFKIQRGLEEEIKISASKYDNGEPLVFDHLDTEIVAKIKDYARSQFACTSV</sequence>
<dbReference type="PROSITE" id="PS50234">
    <property type="entry name" value="VWFA"/>
    <property type="match status" value="2"/>
</dbReference>
<name>A0A8J1XPR2_OWEFU</name>
<keyword evidence="2" id="KW-1185">Reference proteome</keyword>
<dbReference type="AlphaFoldDB" id="A0A8J1XPR2"/>
<dbReference type="SUPFAM" id="SSF53300">
    <property type="entry name" value="vWA-like"/>
    <property type="match status" value="2"/>
</dbReference>
<accession>A0A8J1XPR2</accession>
<evidence type="ECO:0000313" key="1">
    <source>
        <dbReference type="EMBL" id="CAH1802658.1"/>
    </source>
</evidence>
<dbReference type="InterPro" id="IPR002035">
    <property type="entry name" value="VWF_A"/>
</dbReference>
<reference evidence="1" key="1">
    <citation type="submission" date="2022-03" db="EMBL/GenBank/DDBJ databases">
        <authorList>
            <person name="Martin C."/>
        </authorList>
    </citation>
    <scope>NUCLEOTIDE SEQUENCE</scope>
</reference>
<dbReference type="Gene3D" id="3.40.50.410">
    <property type="entry name" value="von Willebrand factor, type A domain"/>
    <property type="match status" value="2"/>
</dbReference>
<dbReference type="EMBL" id="CAIIXF020000012">
    <property type="protein sequence ID" value="CAH1802658.1"/>
    <property type="molecule type" value="Genomic_DNA"/>
</dbReference>
<comment type="caution">
    <text evidence="1">The sequence shown here is derived from an EMBL/GenBank/DDBJ whole genome shotgun (WGS) entry which is preliminary data.</text>
</comment>
<dbReference type="Pfam" id="PF00092">
    <property type="entry name" value="VWA"/>
    <property type="match status" value="1"/>
</dbReference>
<evidence type="ECO:0000313" key="2">
    <source>
        <dbReference type="Proteomes" id="UP000749559"/>
    </source>
</evidence>